<accession>A0AAD7RLN8</accession>
<sequence>MTIQACRTEDGGQRRTRGQGDQPFLELQQARFDMLQRELGLLRCSINSCLRRMESRAHPLRVSISRSLERLANTVELQSGPAHPTPTPSAPSHSPAEPSPSSSGNQVAQDPSWPPRRAAATSNHTQHSGGSGKVGMRIRTDSRLANTGYQIQEGEEGHGCCHFNSDRECTGTRWVSLDVRSHEPGDPSDNLSGEVQLLPALLLRQVDK</sequence>
<evidence type="ECO:0000313" key="2">
    <source>
        <dbReference type="EMBL" id="KAJ8386447.1"/>
    </source>
</evidence>
<dbReference type="EMBL" id="JAINUG010000228">
    <property type="protein sequence ID" value="KAJ8386447.1"/>
    <property type="molecule type" value="Genomic_DNA"/>
</dbReference>
<organism evidence="2 3">
    <name type="scientific">Aldrovandia affinis</name>
    <dbReference type="NCBI Taxonomy" id="143900"/>
    <lineage>
        <taxon>Eukaryota</taxon>
        <taxon>Metazoa</taxon>
        <taxon>Chordata</taxon>
        <taxon>Craniata</taxon>
        <taxon>Vertebrata</taxon>
        <taxon>Euteleostomi</taxon>
        <taxon>Actinopterygii</taxon>
        <taxon>Neopterygii</taxon>
        <taxon>Teleostei</taxon>
        <taxon>Notacanthiformes</taxon>
        <taxon>Halosauridae</taxon>
        <taxon>Aldrovandia</taxon>
    </lineage>
</organism>
<gene>
    <name evidence="2" type="ORF">AAFF_G00170440</name>
</gene>
<dbReference type="AlphaFoldDB" id="A0AAD7RLN8"/>
<feature type="region of interest" description="Disordered" evidence="1">
    <location>
        <begin position="1"/>
        <end position="20"/>
    </location>
</feature>
<proteinExistence type="predicted"/>
<feature type="region of interest" description="Disordered" evidence="1">
    <location>
        <begin position="77"/>
        <end position="138"/>
    </location>
</feature>
<dbReference type="Proteomes" id="UP001221898">
    <property type="component" value="Unassembled WGS sequence"/>
</dbReference>
<comment type="caution">
    <text evidence="2">The sequence shown here is derived from an EMBL/GenBank/DDBJ whole genome shotgun (WGS) entry which is preliminary data.</text>
</comment>
<evidence type="ECO:0000313" key="3">
    <source>
        <dbReference type="Proteomes" id="UP001221898"/>
    </source>
</evidence>
<keyword evidence="3" id="KW-1185">Reference proteome</keyword>
<feature type="compositionally biased region" description="Low complexity" evidence="1">
    <location>
        <begin position="90"/>
        <end position="104"/>
    </location>
</feature>
<evidence type="ECO:0000256" key="1">
    <source>
        <dbReference type="SAM" id="MobiDB-lite"/>
    </source>
</evidence>
<protein>
    <submittedName>
        <fullName evidence="2">Uncharacterized protein</fullName>
    </submittedName>
</protein>
<name>A0AAD7RLN8_9TELE</name>
<reference evidence="2" key="1">
    <citation type="journal article" date="2023" name="Science">
        <title>Genome structures resolve the early diversification of teleost fishes.</title>
        <authorList>
            <person name="Parey E."/>
            <person name="Louis A."/>
            <person name="Montfort J."/>
            <person name="Bouchez O."/>
            <person name="Roques C."/>
            <person name="Iampietro C."/>
            <person name="Lluch J."/>
            <person name="Castinel A."/>
            <person name="Donnadieu C."/>
            <person name="Desvignes T."/>
            <person name="Floi Bucao C."/>
            <person name="Jouanno E."/>
            <person name="Wen M."/>
            <person name="Mejri S."/>
            <person name="Dirks R."/>
            <person name="Jansen H."/>
            <person name="Henkel C."/>
            <person name="Chen W.J."/>
            <person name="Zahm M."/>
            <person name="Cabau C."/>
            <person name="Klopp C."/>
            <person name="Thompson A.W."/>
            <person name="Robinson-Rechavi M."/>
            <person name="Braasch I."/>
            <person name="Lecointre G."/>
            <person name="Bobe J."/>
            <person name="Postlethwait J.H."/>
            <person name="Berthelot C."/>
            <person name="Roest Crollius H."/>
            <person name="Guiguen Y."/>
        </authorList>
    </citation>
    <scope>NUCLEOTIDE SEQUENCE</scope>
    <source>
        <strain evidence="2">NC1722</strain>
    </source>
</reference>